<keyword evidence="3" id="KW-1185">Reference proteome</keyword>
<gene>
    <name evidence="2" type="primary">ROP9</name>
    <name evidence="2" type="ORF">IE077_000893</name>
</gene>
<dbReference type="Proteomes" id="UP000823046">
    <property type="component" value="Unassembled WGS sequence"/>
</dbReference>
<organism evidence="2 3">
    <name type="scientific">Cardiosporidium cionae</name>
    <dbReference type="NCBI Taxonomy" id="476202"/>
    <lineage>
        <taxon>Eukaryota</taxon>
        <taxon>Sar</taxon>
        <taxon>Alveolata</taxon>
        <taxon>Apicomplexa</taxon>
        <taxon>Aconoidasida</taxon>
        <taxon>Nephromycida</taxon>
        <taxon>Cardiosporidium</taxon>
    </lineage>
</organism>
<comment type="caution">
    <text evidence="2">The sequence shown here is derived from an EMBL/GenBank/DDBJ whole genome shotgun (WGS) entry which is preliminary data.</text>
</comment>
<evidence type="ECO:0000313" key="3">
    <source>
        <dbReference type="Proteomes" id="UP000823046"/>
    </source>
</evidence>
<sequence>MIIPLHCKFNRLFGINFAMASFPGFVSSYSSSSGNSTPHDLSPHPPDLNPTTSNSCNAVHWNAPSVHSATANITSLPKENISISLPRTAPSIPLLNIQQLSLSAKPSHHTPAVRGLKSEGKSCNEMNMPEHPFRRQLNNFFETKYKDAFLNKKLHSSDLPNGIFEDSFFSPIFDALMETIIKCGIKVLACDFDLTMTTKHSGGSINPQIDRLGILSSLSQQFNQFATYAQKKGLHLVVVTFSDGHLLDDEPDEIAGKELVDAVMKSCGATFTVEKVYGYFPPNWRNSDKFESIGLSEPMADSKSFHLSRVLQEFDVKHQEVLLVDDDLANCKAAVNEGFLSINVFGGHGFEFCNIKAV</sequence>
<evidence type="ECO:0000313" key="2">
    <source>
        <dbReference type="EMBL" id="KAF8819519.1"/>
    </source>
</evidence>
<name>A0ABQ7J6B7_9APIC</name>
<dbReference type="SUPFAM" id="SSF56784">
    <property type="entry name" value="HAD-like"/>
    <property type="match status" value="1"/>
</dbReference>
<proteinExistence type="predicted"/>
<protein>
    <submittedName>
        <fullName evidence="2">Rhoptry protein ROP9</fullName>
    </submittedName>
</protein>
<dbReference type="InterPro" id="IPR036412">
    <property type="entry name" value="HAD-like_sf"/>
</dbReference>
<accession>A0ABQ7J6B7</accession>
<feature type="region of interest" description="Disordered" evidence="1">
    <location>
        <begin position="33"/>
        <end position="55"/>
    </location>
</feature>
<evidence type="ECO:0000256" key="1">
    <source>
        <dbReference type="SAM" id="MobiDB-lite"/>
    </source>
</evidence>
<dbReference type="EMBL" id="JADAQX010000714">
    <property type="protein sequence ID" value="KAF8819519.1"/>
    <property type="molecule type" value="Genomic_DNA"/>
</dbReference>
<reference evidence="2 3" key="1">
    <citation type="journal article" date="2020" name="bioRxiv">
        <title>Metabolic contributions of an alphaproteobacterial endosymbiont in the apicomplexan Cardiosporidium cionae.</title>
        <authorList>
            <person name="Hunter E.S."/>
            <person name="Paight C.J."/>
            <person name="Lane C.E."/>
        </authorList>
    </citation>
    <scope>NUCLEOTIDE SEQUENCE [LARGE SCALE GENOMIC DNA]</scope>
    <source>
        <strain evidence="2">ESH_2018</strain>
    </source>
</reference>